<dbReference type="GO" id="GO:0140662">
    <property type="term" value="F:ATP-dependent protein folding chaperone"/>
    <property type="evidence" value="ECO:0007669"/>
    <property type="project" value="InterPro"/>
</dbReference>
<dbReference type="InterPro" id="IPR027409">
    <property type="entry name" value="GroEL-like_apical_dom_sf"/>
</dbReference>
<keyword evidence="7 11" id="KW-0143">Chaperone</keyword>
<evidence type="ECO:0000256" key="5">
    <source>
        <dbReference type="ARBA" id="ARBA00022741"/>
    </source>
</evidence>
<evidence type="ECO:0000313" key="12">
    <source>
        <dbReference type="EMBL" id="JAS27719.1"/>
    </source>
</evidence>
<dbReference type="SUPFAM" id="SSF54849">
    <property type="entry name" value="GroEL-intermediate domain like"/>
    <property type="match status" value="1"/>
</dbReference>
<evidence type="ECO:0000256" key="3">
    <source>
        <dbReference type="ARBA" id="ARBA00016981"/>
    </source>
</evidence>
<name>A0A1B6DPY0_9HEMI</name>
<dbReference type="InterPro" id="IPR027410">
    <property type="entry name" value="TCP-1-like_intermed_sf"/>
</dbReference>
<dbReference type="Gene3D" id="3.30.260.10">
    <property type="entry name" value="TCP-1-like chaperonin intermediate domain"/>
    <property type="match status" value="1"/>
</dbReference>
<evidence type="ECO:0000256" key="2">
    <source>
        <dbReference type="ARBA" id="ARBA00008020"/>
    </source>
</evidence>
<keyword evidence="5 11" id="KW-0547">Nucleotide-binding</keyword>
<dbReference type="NCBIfam" id="TIGR02346">
    <property type="entry name" value="chap_CCT_theta"/>
    <property type="match status" value="1"/>
</dbReference>
<dbReference type="PROSITE" id="PS00751">
    <property type="entry name" value="TCP1_2"/>
    <property type="match status" value="1"/>
</dbReference>
<evidence type="ECO:0000256" key="11">
    <source>
        <dbReference type="RuleBase" id="RU004187"/>
    </source>
</evidence>
<dbReference type="PROSITE" id="PS00141">
    <property type="entry name" value="ASP_PROTEASE"/>
    <property type="match status" value="1"/>
</dbReference>
<keyword evidence="6 11" id="KW-0067">ATP-binding</keyword>
<protein>
    <recommendedName>
        <fullName evidence="3">T-complex protein 1 subunit theta</fullName>
    </recommendedName>
    <alternativeName>
        <fullName evidence="8">CCT-theta</fullName>
    </alternativeName>
</protein>
<dbReference type="InterPro" id="IPR027413">
    <property type="entry name" value="GROEL-like_equatorial_sf"/>
</dbReference>
<sequence>MALHVPKAPGFSQMLKDGARHFSGLEEAVYRNINACKQFADTVRTAYGPNGMNKIIINHIEKLFVTNDAATIIKELEVEHPAAKLMILASQMQEQEIGDGTNFVIIFSGALLEQAEGLLRLGLTPTEIVEGYEKALDKALEILPTLTCYEVKDVRSETEVSKGIKPALMSKQYGHEDFLSSLVTKACVSIIPETNTFNVDNVRVCKILGSGLFNSQVIQGMVFKRNVEGDITKKTKAKIAVYTCPVDIAQTETKGTVLIKTADELVNYSRGEESLLEEQIKAIADSGADVVVAGSKFGDMALHYINKYNMMAVRLNSKFDLRRLCKTVNATALPRITAPTKEELGYADSVFVDEVGETSVVIFRLEASESKISTIVVRGSTDNYMDDIERAIDDGVNIYKGMTKDGRFVPGAGAFEIELARQIASYGETLPGLEQYAVNKFATALESFPKTLAENTGVKSNEVVSKLYAAHQDGNKNVGFNIDSEVASVIDAKEQNIIDLYLVKLWGLKYATNAACTILKVDQIIMAKRAGGPKPPAQRGGPMDAGDD</sequence>
<organism evidence="12">
    <name type="scientific">Clastoptera arizonana</name>
    <name type="common">Arizona spittle bug</name>
    <dbReference type="NCBI Taxonomy" id="38151"/>
    <lineage>
        <taxon>Eukaryota</taxon>
        <taxon>Metazoa</taxon>
        <taxon>Ecdysozoa</taxon>
        <taxon>Arthropoda</taxon>
        <taxon>Hexapoda</taxon>
        <taxon>Insecta</taxon>
        <taxon>Pterygota</taxon>
        <taxon>Neoptera</taxon>
        <taxon>Paraneoptera</taxon>
        <taxon>Hemiptera</taxon>
        <taxon>Auchenorrhyncha</taxon>
        <taxon>Cercopoidea</taxon>
        <taxon>Clastopteridae</taxon>
        <taxon>Clastoptera</taxon>
    </lineage>
</organism>
<dbReference type="GO" id="GO:0006508">
    <property type="term" value="P:proteolysis"/>
    <property type="evidence" value="ECO:0007669"/>
    <property type="project" value="InterPro"/>
</dbReference>
<evidence type="ECO:0000256" key="10">
    <source>
        <dbReference type="ARBA" id="ARBA00064252"/>
    </source>
</evidence>
<dbReference type="GO" id="GO:0005737">
    <property type="term" value="C:cytoplasm"/>
    <property type="evidence" value="ECO:0007669"/>
    <property type="project" value="UniProtKB-SubCell"/>
</dbReference>
<evidence type="ECO:0000256" key="1">
    <source>
        <dbReference type="ARBA" id="ARBA00004496"/>
    </source>
</evidence>
<evidence type="ECO:0000256" key="6">
    <source>
        <dbReference type="ARBA" id="ARBA00022840"/>
    </source>
</evidence>
<dbReference type="PROSITE" id="PS00750">
    <property type="entry name" value="TCP1_1"/>
    <property type="match status" value="1"/>
</dbReference>
<dbReference type="AlphaFoldDB" id="A0A1B6DPY0"/>
<dbReference type="InterPro" id="IPR017998">
    <property type="entry name" value="Chaperone_TCP-1"/>
</dbReference>
<dbReference type="GO" id="GO:0051082">
    <property type="term" value="F:unfolded protein binding"/>
    <property type="evidence" value="ECO:0007669"/>
    <property type="project" value="InterPro"/>
</dbReference>
<dbReference type="PANTHER" id="PTHR11353">
    <property type="entry name" value="CHAPERONIN"/>
    <property type="match status" value="1"/>
</dbReference>
<comment type="subunit">
    <text evidence="10">Heterooligomeric complex.</text>
</comment>
<dbReference type="EMBL" id="GEDC01009579">
    <property type="protein sequence ID" value="JAS27719.1"/>
    <property type="molecule type" value="Transcribed_RNA"/>
</dbReference>
<dbReference type="InterPro" id="IPR002194">
    <property type="entry name" value="Chaperonin_TCP-1_CS"/>
</dbReference>
<reference evidence="12" key="1">
    <citation type="submission" date="2015-12" db="EMBL/GenBank/DDBJ databases">
        <title>De novo transcriptome assembly of four potential Pierce s Disease insect vectors from Arizona vineyards.</title>
        <authorList>
            <person name="Tassone E.E."/>
        </authorList>
    </citation>
    <scope>NUCLEOTIDE SEQUENCE</scope>
</reference>
<dbReference type="InterPro" id="IPR002423">
    <property type="entry name" value="Cpn60/GroEL/TCP-1"/>
</dbReference>
<dbReference type="PRINTS" id="PR00304">
    <property type="entry name" value="TCOMPLEXTCP1"/>
</dbReference>
<gene>
    <name evidence="12" type="ORF">g.5128</name>
</gene>
<dbReference type="InterPro" id="IPR001969">
    <property type="entry name" value="Aspartic_peptidase_AS"/>
</dbReference>
<comment type="function">
    <text evidence="9">Molecular chaperone; assists the folding of proteins upon ATP hydrolysis. Known to play a role, in vitro, in the folding of actin and tubulin. Required for correct subcellular localization of pgl-1.</text>
</comment>
<keyword evidence="4" id="KW-0963">Cytoplasm</keyword>
<dbReference type="FunFam" id="3.50.7.10:FF:000008">
    <property type="entry name" value="T-complex protein 1 subunit theta"/>
    <property type="match status" value="1"/>
</dbReference>
<accession>A0A1B6DPY0</accession>
<dbReference type="Gene3D" id="1.10.560.10">
    <property type="entry name" value="GroEL-like equatorial domain"/>
    <property type="match status" value="1"/>
</dbReference>
<dbReference type="Gene3D" id="3.50.7.10">
    <property type="entry name" value="GroEL"/>
    <property type="match status" value="1"/>
</dbReference>
<comment type="similarity">
    <text evidence="2 11">Belongs to the TCP-1 chaperonin family.</text>
</comment>
<dbReference type="GO" id="GO:0016887">
    <property type="term" value="F:ATP hydrolysis activity"/>
    <property type="evidence" value="ECO:0007669"/>
    <property type="project" value="InterPro"/>
</dbReference>
<evidence type="ECO:0000256" key="8">
    <source>
        <dbReference type="ARBA" id="ARBA00029602"/>
    </source>
</evidence>
<comment type="subcellular location">
    <subcellularLocation>
        <location evidence="1">Cytoplasm</location>
    </subcellularLocation>
</comment>
<dbReference type="CDD" id="cd03341">
    <property type="entry name" value="TCP1_theta"/>
    <property type="match status" value="1"/>
</dbReference>
<evidence type="ECO:0000256" key="4">
    <source>
        <dbReference type="ARBA" id="ARBA00022490"/>
    </source>
</evidence>
<evidence type="ECO:0000256" key="7">
    <source>
        <dbReference type="ARBA" id="ARBA00023186"/>
    </source>
</evidence>
<evidence type="ECO:0000256" key="9">
    <source>
        <dbReference type="ARBA" id="ARBA00058723"/>
    </source>
</evidence>
<dbReference type="SUPFAM" id="SSF48592">
    <property type="entry name" value="GroEL equatorial domain-like"/>
    <property type="match status" value="1"/>
</dbReference>
<dbReference type="GO" id="GO:0005524">
    <property type="term" value="F:ATP binding"/>
    <property type="evidence" value="ECO:0007669"/>
    <property type="project" value="UniProtKB-KW"/>
</dbReference>
<dbReference type="GO" id="GO:0004190">
    <property type="term" value="F:aspartic-type endopeptidase activity"/>
    <property type="evidence" value="ECO:0007669"/>
    <property type="project" value="InterPro"/>
</dbReference>
<dbReference type="SUPFAM" id="SSF52029">
    <property type="entry name" value="GroEL apical domain-like"/>
    <property type="match status" value="1"/>
</dbReference>
<dbReference type="Pfam" id="PF00118">
    <property type="entry name" value="Cpn60_TCP1"/>
    <property type="match status" value="1"/>
</dbReference>
<dbReference type="InterPro" id="IPR012721">
    <property type="entry name" value="Chap_CCT_theta"/>
</dbReference>
<dbReference type="PROSITE" id="PS00995">
    <property type="entry name" value="TCP1_3"/>
    <property type="match status" value="1"/>
</dbReference>
<proteinExistence type="inferred from homology"/>